<dbReference type="SUPFAM" id="SSF53474">
    <property type="entry name" value="alpha/beta-Hydrolases"/>
    <property type="match status" value="1"/>
</dbReference>
<dbReference type="OMA" id="KFVMVMF"/>
<dbReference type="WBParaSite" id="ACOC_0000923301-mRNA-1">
    <property type="protein sequence ID" value="ACOC_0000923301-mRNA-1"/>
    <property type="gene ID" value="ACOC_0000923301"/>
</dbReference>
<proteinExistence type="inferred from homology"/>
<keyword evidence="7" id="KW-0325">Glycoprotein</keyword>
<name>A0A158PJU9_ANGCS</name>
<keyword evidence="6" id="KW-1015">Disulfide bond</keyword>
<evidence type="ECO:0000313" key="11">
    <source>
        <dbReference type="EMBL" id="VDM60819.1"/>
    </source>
</evidence>
<keyword evidence="4 10" id="KW-0732">Signal</keyword>
<comment type="catalytic activity">
    <reaction evidence="9">
        <text>S-hexadecanoyl-L-cysteinyl-[protein] + H2O = L-cysteinyl-[protein] + hexadecanoate + H(+)</text>
        <dbReference type="Rhea" id="RHEA:19233"/>
        <dbReference type="Rhea" id="RHEA-COMP:10131"/>
        <dbReference type="Rhea" id="RHEA-COMP:11032"/>
        <dbReference type="ChEBI" id="CHEBI:7896"/>
        <dbReference type="ChEBI" id="CHEBI:15377"/>
        <dbReference type="ChEBI" id="CHEBI:15378"/>
        <dbReference type="ChEBI" id="CHEBI:29950"/>
        <dbReference type="ChEBI" id="CHEBI:74151"/>
        <dbReference type="EC" id="3.1.2.22"/>
    </reaction>
    <physiologicalReaction direction="left-to-right" evidence="9">
        <dbReference type="Rhea" id="RHEA:19234"/>
    </physiologicalReaction>
</comment>
<sequence length="312" mass="35390">MRVLLLLVVSVAVVSCLRFAHRSQARLHSRPKATTLKAVPVVLWHGMGDSCCNPLSMGSIKALIEMNVEGVYVKSLMFGGNVASDIELGFMANVNELVKNACEQIRNDTRLQFGYNAVGFSQGGQFLRAVAERCPNPPMKNLVSVGGQHQGIFGIPYCLGDTWLCNTIRKLLDIGAYKEFVQKRVVQAQYWHDPLHEEEYKKGSIFLADINNERAINPDYRKNLLKLKNMLLIMFEQDEMVVPKESSWFGFYKEGHLDVILSMNQTKLYEEDRIGLKKLNETGRLHFLGVKGNHLKIGREVFVKEVIDKFLK</sequence>
<dbReference type="AlphaFoldDB" id="A0A158PJU9"/>
<protein>
    <recommendedName>
        <fullName evidence="3">Palmitoyl-protein thioesterase 1</fullName>
        <ecNumber evidence="2">3.1.2.22</ecNumber>
    </recommendedName>
    <alternativeName>
        <fullName evidence="8">Palmitoyl-protein hydrolase 1</fullName>
    </alternativeName>
</protein>
<evidence type="ECO:0000256" key="8">
    <source>
        <dbReference type="ARBA" id="ARBA00031934"/>
    </source>
</evidence>
<evidence type="ECO:0000256" key="9">
    <source>
        <dbReference type="ARBA" id="ARBA00047409"/>
    </source>
</evidence>
<dbReference type="Pfam" id="PF02089">
    <property type="entry name" value="Palm_thioest"/>
    <property type="match status" value="1"/>
</dbReference>
<dbReference type="GO" id="GO:0006898">
    <property type="term" value="P:receptor-mediated endocytosis"/>
    <property type="evidence" value="ECO:0007669"/>
    <property type="project" value="TreeGrafter"/>
</dbReference>
<feature type="signal peptide" evidence="10">
    <location>
        <begin position="1"/>
        <end position="16"/>
    </location>
</feature>
<keyword evidence="12" id="KW-1185">Reference proteome</keyword>
<dbReference type="Proteomes" id="UP000267027">
    <property type="component" value="Unassembled WGS sequence"/>
</dbReference>
<evidence type="ECO:0000256" key="1">
    <source>
        <dbReference type="ARBA" id="ARBA00010758"/>
    </source>
</evidence>
<evidence type="ECO:0000256" key="4">
    <source>
        <dbReference type="ARBA" id="ARBA00022729"/>
    </source>
</evidence>
<evidence type="ECO:0000256" key="10">
    <source>
        <dbReference type="SAM" id="SignalP"/>
    </source>
</evidence>
<reference evidence="13" key="1">
    <citation type="submission" date="2016-04" db="UniProtKB">
        <authorList>
            <consortium name="WormBaseParasite"/>
        </authorList>
    </citation>
    <scope>IDENTIFICATION</scope>
</reference>
<dbReference type="PANTHER" id="PTHR11247">
    <property type="entry name" value="PALMITOYL-PROTEIN THIOESTERASE/DOLICHYLDIPHOSPHATASE 1"/>
    <property type="match status" value="1"/>
</dbReference>
<evidence type="ECO:0000256" key="3">
    <source>
        <dbReference type="ARBA" id="ARBA00014212"/>
    </source>
</evidence>
<dbReference type="GO" id="GO:0005764">
    <property type="term" value="C:lysosome"/>
    <property type="evidence" value="ECO:0007669"/>
    <property type="project" value="TreeGrafter"/>
</dbReference>
<dbReference type="FunFam" id="3.40.50.1820:FF:000107">
    <property type="entry name" value="Palmitoyl-protein thioesterase 1"/>
    <property type="match status" value="1"/>
</dbReference>
<evidence type="ECO:0000256" key="7">
    <source>
        <dbReference type="ARBA" id="ARBA00023180"/>
    </source>
</evidence>
<dbReference type="Gene3D" id="3.40.50.1820">
    <property type="entry name" value="alpha/beta hydrolase"/>
    <property type="match status" value="1"/>
</dbReference>
<dbReference type="PANTHER" id="PTHR11247:SF8">
    <property type="entry name" value="PALMITOYL-PROTEIN THIOESTERASE 1"/>
    <property type="match status" value="1"/>
</dbReference>
<evidence type="ECO:0000256" key="2">
    <source>
        <dbReference type="ARBA" id="ARBA00012423"/>
    </source>
</evidence>
<dbReference type="OrthoDB" id="10263094at2759"/>
<evidence type="ECO:0000256" key="6">
    <source>
        <dbReference type="ARBA" id="ARBA00023157"/>
    </source>
</evidence>
<dbReference type="GO" id="GO:0008474">
    <property type="term" value="F:palmitoyl-(protein) hydrolase activity"/>
    <property type="evidence" value="ECO:0007669"/>
    <property type="project" value="UniProtKB-EC"/>
</dbReference>
<keyword evidence="5" id="KW-0378">Hydrolase</keyword>
<dbReference type="STRING" id="334426.A0A158PJU9"/>
<dbReference type="EMBL" id="UYYA01004265">
    <property type="protein sequence ID" value="VDM60819.1"/>
    <property type="molecule type" value="Genomic_DNA"/>
</dbReference>
<dbReference type="InterPro" id="IPR029058">
    <property type="entry name" value="AB_hydrolase_fold"/>
</dbReference>
<dbReference type="PROSITE" id="PS51257">
    <property type="entry name" value="PROKAR_LIPOPROTEIN"/>
    <property type="match status" value="1"/>
</dbReference>
<gene>
    <name evidence="11" type="ORF">ACOC_LOCUS9234</name>
</gene>
<reference evidence="11 12" key="2">
    <citation type="submission" date="2018-11" db="EMBL/GenBank/DDBJ databases">
        <authorList>
            <consortium name="Pathogen Informatics"/>
        </authorList>
    </citation>
    <scope>NUCLEOTIDE SEQUENCE [LARGE SCALE GENOMIC DNA]</scope>
    <source>
        <strain evidence="11 12">Costa Rica</strain>
    </source>
</reference>
<comment type="similarity">
    <text evidence="1">Belongs to the palmitoyl-protein thioesterase family.</text>
</comment>
<dbReference type="PRINTS" id="PR00414">
    <property type="entry name" value="PPTHIESTRASE"/>
</dbReference>
<evidence type="ECO:0000256" key="5">
    <source>
        <dbReference type="ARBA" id="ARBA00022801"/>
    </source>
</evidence>
<dbReference type="EC" id="3.1.2.22" evidence="2"/>
<evidence type="ECO:0000313" key="13">
    <source>
        <dbReference type="WBParaSite" id="ACOC_0000923301-mRNA-1"/>
    </source>
</evidence>
<feature type="chain" id="PRO_5043135065" description="Palmitoyl-protein thioesterase 1" evidence="10">
    <location>
        <begin position="17"/>
        <end position="312"/>
    </location>
</feature>
<organism evidence="13">
    <name type="scientific">Angiostrongylus costaricensis</name>
    <name type="common">Nematode worm</name>
    <dbReference type="NCBI Taxonomy" id="334426"/>
    <lineage>
        <taxon>Eukaryota</taxon>
        <taxon>Metazoa</taxon>
        <taxon>Ecdysozoa</taxon>
        <taxon>Nematoda</taxon>
        <taxon>Chromadorea</taxon>
        <taxon>Rhabditida</taxon>
        <taxon>Rhabditina</taxon>
        <taxon>Rhabditomorpha</taxon>
        <taxon>Strongyloidea</taxon>
        <taxon>Metastrongylidae</taxon>
        <taxon>Angiostrongylus</taxon>
    </lineage>
</organism>
<evidence type="ECO:0000313" key="12">
    <source>
        <dbReference type="Proteomes" id="UP000267027"/>
    </source>
</evidence>
<dbReference type="InterPro" id="IPR002472">
    <property type="entry name" value="Palm_thioest"/>
</dbReference>
<accession>A0A158PJU9</accession>